<dbReference type="RefSeq" id="XP_027609594.1">
    <property type="nucleotide sequence ID" value="XM_027753793.1"/>
</dbReference>
<dbReference type="InterPro" id="IPR000306">
    <property type="entry name" value="Znf_FYVE"/>
</dbReference>
<comment type="caution">
    <text evidence="6">The sequence shown here is derived from an EMBL/GenBank/DDBJ whole genome shotgun (WGS) entry which is preliminary data.</text>
</comment>
<dbReference type="InterPro" id="IPR013083">
    <property type="entry name" value="Znf_RING/FYVE/PHD"/>
</dbReference>
<evidence type="ECO:0000313" key="7">
    <source>
        <dbReference type="Proteomes" id="UP000287166"/>
    </source>
</evidence>
<proteinExistence type="predicted"/>
<dbReference type="STRING" id="139825.A0A401G938"/>
<dbReference type="SUPFAM" id="SSF57903">
    <property type="entry name" value="FYVE/PHD zinc finger"/>
    <property type="match status" value="1"/>
</dbReference>
<keyword evidence="7" id="KW-1185">Reference proteome</keyword>
<evidence type="ECO:0000256" key="3">
    <source>
        <dbReference type="ARBA" id="ARBA00022833"/>
    </source>
</evidence>
<dbReference type="InterPro" id="IPR011011">
    <property type="entry name" value="Znf_FYVE_PHD"/>
</dbReference>
<reference evidence="6 7" key="1">
    <citation type="journal article" date="2018" name="Sci. Rep.">
        <title>Genome sequence of the cauliflower mushroom Sparassis crispa (Hanabiratake) and its association with beneficial usage.</title>
        <authorList>
            <person name="Kiyama R."/>
            <person name="Furutani Y."/>
            <person name="Kawaguchi K."/>
            <person name="Nakanishi T."/>
        </authorList>
    </citation>
    <scope>NUCLEOTIDE SEQUENCE [LARGE SCALE GENOMIC DNA]</scope>
</reference>
<dbReference type="OrthoDB" id="660555at2759"/>
<name>A0A401G938_9APHY</name>
<feature type="compositionally biased region" description="Low complexity" evidence="4">
    <location>
        <begin position="170"/>
        <end position="181"/>
    </location>
</feature>
<evidence type="ECO:0000256" key="4">
    <source>
        <dbReference type="SAM" id="MobiDB-lite"/>
    </source>
</evidence>
<protein>
    <submittedName>
        <fullName evidence="6">FYVE-domain-containing protein</fullName>
    </submittedName>
</protein>
<feature type="domain" description="FYVE zinc finger" evidence="5">
    <location>
        <begin position="75"/>
        <end position="147"/>
    </location>
</feature>
<evidence type="ECO:0000256" key="2">
    <source>
        <dbReference type="ARBA" id="ARBA00022771"/>
    </source>
</evidence>
<evidence type="ECO:0000313" key="6">
    <source>
        <dbReference type="EMBL" id="GBE78681.1"/>
    </source>
</evidence>
<dbReference type="GeneID" id="38775598"/>
<keyword evidence="2" id="KW-0863">Zinc-finger</keyword>
<dbReference type="EMBL" id="BFAD01000001">
    <property type="protein sequence ID" value="GBE78681.1"/>
    <property type="molecule type" value="Genomic_DNA"/>
</dbReference>
<sequence>MSLSSTLLSRLSLYRHSTDAKDETASIVSSQGSCSSSGSSSMSSSVELSVSDRSLRPLDCQFPRTRQHEHLAVLIPKHLWKPDAQASHCDIFRCHKKFSMWERKHHCRKCGGFLNPPRDIPIAVFDSPTSPVRSWRVCDDCWYQIHGCPSPRPSVIKTRPLALVRESDSDTSSISSSVSSSPEMSTLRPSMRRIHASPRILHSPLRPSTPSSSPPSVVGALIEDAELSLGELESYPLKHSSVVCKANGGGRWEPKPIVALVSDRLPGGKAPYEIELEREEDEIRRRRANPIIRNGDFQLRAPREVEPRSPAGPICLSTF</sequence>
<feature type="region of interest" description="Disordered" evidence="4">
    <location>
        <begin position="167"/>
        <end position="189"/>
    </location>
</feature>
<dbReference type="AlphaFoldDB" id="A0A401G938"/>
<dbReference type="Proteomes" id="UP000287166">
    <property type="component" value="Unassembled WGS sequence"/>
</dbReference>
<dbReference type="SMART" id="SM00064">
    <property type="entry name" value="FYVE"/>
    <property type="match status" value="1"/>
</dbReference>
<dbReference type="GO" id="GO:0008270">
    <property type="term" value="F:zinc ion binding"/>
    <property type="evidence" value="ECO:0007669"/>
    <property type="project" value="UniProtKB-KW"/>
</dbReference>
<dbReference type="Pfam" id="PF01363">
    <property type="entry name" value="FYVE"/>
    <property type="match status" value="1"/>
</dbReference>
<organism evidence="6 7">
    <name type="scientific">Sparassis crispa</name>
    <dbReference type="NCBI Taxonomy" id="139825"/>
    <lineage>
        <taxon>Eukaryota</taxon>
        <taxon>Fungi</taxon>
        <taxon>Dikarya</taxon>
        <taxon>Basidiomycota</taxon>
        <taxon>Agaricomycotina</taxon>
        <taxon>Agaricomycetes</taxon>
        <taxon>Polyporales</taxon>
        <taxon>Sparassidaceae</taxon>
        <taxon>Sparassis</taxon>
    </lineage>
</organism>
<dbReference type="InParanoid" id="A0A401G938"/>
<keyword evidence="3" id="KW-0862">Zinc</keyword>
<evidence type="ECO:0000256" key="1">
    <source>
        <dbReference type="ARBA" id="ARBA00022723"/>
    </source>
</evidence>
<keyword evidence="1" id="KW-0479">Metal-binding</keyword>
<evidence type="ECO:0000259" key="5">
    <source>
        <dbReference type="SMART" id="SM00064"/>
    </source>
</evidence>
<dbReference type="Gene3D" id="3.30.40.10">
    <property type="entry name" value="Zinc/RING finger domain, C3HC4 (zinc finger)"/>
    <property type="match status" value="1"/>
</dbReference>
<gene>
    <name evidence="6" type="ORF">SCP_0115720</name>
</gene>
<accession>A0A401G938</accession>